<feature type="signal peptide" evidence="2">
    <location>
        <begin position="1"/>
        <end position="19"/>
    </location>
</feature>
<accession>A0A080WIZ4</accession>
<evidence type="ECO:0000313" key="3">
    <source>
        <dbReference type="EMBL" id="KFL60597.1"/>
    </source>
</evidence>
<evidence type="ECO:0000256" key="2">
    <source>
        <dbReference type="SAM" id="SignalP"/>
    </source>
</evidence>
<feature type="chain" id="PRO_5001752326" description="Secreted protein" evidence="2">
    <location>
        <begin position="20"/>
        <end position="129"/>
    </location>
</feature>
<proteinExistence type="predicted"/>
<organism evidence="3 4">
    <name type="scientific">Trichophyton rubrum (strain ATCC MYA-4607 / CBS 118892)</name>
    <name type="common">Athlete's foot fungus</name>
    <dbReference type="NCBI Taxonomy" id="559305"/>
    <lineage>
        <taxon>Eukaryota</taxon>
        <taxon>Fungi</taxon>
        <taxon>Dikarya</taxon>
        <taxon>Ascomycota</taxon>
        <taxon>Pezizomycotina</taxon>
        <taxon>Eurotiomycetes</taxon>
        <taxon>Eurotiomycetidae</taxon>
        <taxon>Onygenales</taxon>
        <taxon>Arthrodermataceae</taxon>
        <taxon>Trichophyton</taxon>
    </lineage>
</organism>
<dbReference type="AlphaFoldDB" id="A0A080WIZ4"/>
<evidence type="ECO:0000313" key="4">
    <source>
        <dbReference type="Proteomes" id="UP000008864"/>
    </source>
</evidence>
<feature type="compositionally biased region" description="Polar residues" evidence="1">
    <location>
        <begin position="105"/>
        <end position="114"/>
    </location>
</feature>
<protein>
    <recommendedName>
        <fullName evidence="5">Secreted protein</fullName>
    </recommendedName>
</protein>
<keyword evidence="2" id="KW-0732">Signal</keyword>
<sequence>MFQSLTLFMSFSVFSSSLSRPKMESTNSHPALRPMVMVAGEPPRAACSRLAAFHMKCSQALSNLLKRAQSRSPDSRKSSTISRASVDRMSGAHSSARLTLPASLMRSSQRSPATSAMGAVAPWWKAVQS</sequence>
<dbReference type="EMBL" id="GG700648">
    <property type="protein sequence ID" value="KFL60597.1"/>
    <property type="molecule type" value="Genomic_DNA"/>
</dbReference>
<dbReference type="GeneID" id="71777106"/>
<dbReference type="Proteomes" id="UP000008864">
    <property type="component" value="Unassembled WGS sequence"/>
</dbReference>
<dbReference type="RefSeq" id="XP_047605422.1">
    <property type="nucleotide sequence ID" value="XM_047750786.1"/>
</dbReference>
<keyword evidence="4" id="KW-1185">Reference proteome</keyword>
<dbReference type="HOGENOM" id="CLU_1950340_0_0_1"/>
<reference evidence="4" key="1">
    <citation type="journal article" date="2012" name="MBio">
        <title>Comparative genome analysis of Trichophyton rubrum and related dermatophytes reveals candidate genes involved in infection.</title>
        <authorList>
            <person name="Martinez D.A."/>
            <person name="Oliver B.G."/>
            <person name="Graeser Y."/>
            <person name="Goldberg J.M."/>
            <person name="Li W."/>
            <person name="Martinez-Rossi N.M."/>
            <person name="Monod M."/>
            <person name="Shelest E."/>
            <person name="Barton R.C."/>
            <person name="Birch E."/>
            <person name="Brakhage A.A."/>
            <person name="Chen Z."/>
            <person name="Gurr S.J."/>
            <person name="Heiman D."/>
            <person name="Heitman J."/>
            <person name="Kosti I."/>
            <person name="Rossi A."/>
            <person name="Saif S."/>
            <person name="Samalova M."/>
            <person name="Saunders C.W."/>
            <person name="Shea T."/>
            <person name="Summerbell R.C."/>
            <person name="Xu J."/>
            <person name="Young S."/>
            <person name="Zeng Q."/>
            <person name="Birren B.W."/>
            <person name="Cuomo C.A."/>
            <person name="White T.C."/>
        </authorList>
    </citation>
    <scope>NUCLEOTIDE SEQUENCE [LARGE SCALE GENOMIC DNA]</scope>
    <source>
        <strain evidence="4">ATCC MYA-4607 / CBS 118892</strain>
    </source>
</reference>
<feature type="region of interest" description="Disordered" evidence="1">
    <location>
        <begin position="66"/>
        <end position="118"/>
    </location>
</feature>
<dbReference type="InParanoid" id="A0A080WIZ4"/>
<dbReference type="VEuPathDB" id="FungiDB:TERG_11716"/>
<name>A0A080WIZ4_TRIRC</name>
<evidence type="ECO:0008006" key="5">
    <source>
        <dbReference type="Google" id="ProtNLM"/>
    </source>
</evidence>
<evidence type="ECO:0000256" key="1">
    <source>
        <dbReference type="SAM" id="MobiDB-lite"/>
    </source>
</evidence>
<gene>
    <name evidence="3" type="ORF">TERG_11716</name>
</gene>